<dbReference type="Proteomes" id="UP001217325">
    <property type="component" value="Unassembled WGS sequence"/>
</dbReference>
<dbReference type="SUPFAM" id="SSF53474">
    <property type="entry name" value="alpha/beta-Hydrolases"/>
    <property type="match status" value="1"/>
</dbReference>
<dbReference type="Pfam" id="PF00561">
    <property type="entry name" value="Abhydrolase_1"/>
    <property type="match status" value="1"/>
</dbReference>
<dbReference type="EMBL" id="NOVD01000037">
    <property type="protein sequence ID" value="PCK24117.1"/>
    <property type="molecule type" value="Genomic_DNA"/>
</dbReference>
<evidence type="ECO:0000256" key="1">
    <source>
        <dbReference type="ARBA" id="ARBA00022801"/>
    </source>
</evidence>
<dbReference type="RefSeq" id="WP_050656903.1">
    <property type="nucleotide sequence ID" value="NZ_AP023172.1"/>
</dbReference>
<dbReference type="InterPro" id="IPR050266">
    <property type="entry name" value="AB_hydrolase_sf"/>
</dbReference>
<dbReference type="PANTHER" id="PTHR43798:SF31">
    <property type="entry name" value="AB HYDROLASE SUPERFAMILY PROTEIN YCLE"/>
    <property type="match status" value="1"/>
</dbReference>
<dbReference type="Proteomes" id="UP000230886">
    <property type="component" value="Unassembled WGS sequence"/>
</dbReference>
<dbReference type="Gene3D" id="3.40.50.1820">
    <property type="entry name" value="alpha/beta hydrolase"/>
    <property type="match status" value="1"/>
</dbReference>
<dbReference type="GO" id="GO:0016020">
    <property type="term" value="C:membrane"/>
    <property type="evidence" value="ECO:0007669"/>
    <property type="project" value="TreeGrafter"/>
</dbReference>
<dbReference type="PRINTS" id="PR00111">
    <property type="entry name" value="ABHYDROLASE"/>
</dbReference>
<protein>
    <submittedName>
        <fullName evidence="4">Alpha/beta hydrolase</fullName>
    </submittedName>
</protein>
<comment type="caution">
    <text evidence="4">The sequence shown here is derived from an EMBL/GenBank/DDBJ whole genome shotgun (WGS) entry which is preliminary data.</text>
</comment>
<dbReference type="AlphaFoldDB" id="A0A1C4G3A7"/>
<evidence type="ECO:0000313" key="4">
    <source>
        <dbReference type="EMBL" id="PCK24117.1"/>
    </source>
</evidence>
<dbReference type="GO" id="GO:0016787">
    <property type="term" value="F:hydrolase activity"/>
    <property type="evidence" value="ECO:0007669"/>
    <property type="project" value="UniProtKB-KW"/>
</dbReference>
<dbReference type="InterPro" id="IPR029058">
    <property type="entry name" value="AB_hydrolase_fold"/>
</dbReference>
<evidence type="ECO:0000259" key="2">
    <source>
        <dbReference type="Pfam" id="PF00561"/>
    </source>
</evidence>
<dbReference type="PANTHER" id="PTHR43798">
    <property type="entry name" value="MONOACYLGLYCEROL LIPASE"/>
    <property type="match status" value="1"/>
</dbReference>
<reference evidence="4 5" key="1">
    <citation type="submission" date="2017-07" db="EMBL/GenBank/DDBJ databases">
        <title>Draft sequence of Rhodococcus enclensis 23b-28.</title>
        <authorList>
            <person name="Besaury L."/>
            <person name="Sancelme M."/>
            <person name="Amato P."/>
            <person name="Lallement A."/>
            <person name="Delort A.-M."/>
        </authorList>
    </citation>
    <scope>NUCLEOTIDE SEQUENCE [LARGE SCALE GENOMIC DNA]</scope>
    <source>
        <strain evidence="4 5">23b-28</strain>
    </source>
</reference>
<evidence type="ECO:0000313" key="3">
    <source>
        <dbReference type="EMBL" id="MDE8646752.1"/>
    </source>
</evidence>
<proteinExistence type="predicted"/>
<dbReference type="InterPro" id="IPR000073">
    <property type="entry name" value="AB_hydrolase_1"/>
</dbReference>
<accession>A0A1C4G3A7</accession>
<name>A0A1C4G3A7_RHOSG</name>
<keyword evidence="1 4" id="KW-0378">Hydrolase</keyword>
<organism evidence="4 5">
    <name type="scientific">Rhodococcus qingshengii</name>
    <dbReference type="NCBI Taxonomy" id="334542"/>
    <lineage>
        <taxon>Bacteria</taxon>
        <taxon>Bacillati</taxon>
        <taxon>Actinomycetota</taxon>
        <taxon>Actinomycetes</taxon>
        <taxon>Mycobacteriales</taxon>
        <taxon>Nocardiaceae</taxon>
        <taxon>Rhodococcus</taxon>
        <taxon>Rhodococcus erythropolis group</taxon>
    </lineage>
</organism>
<gene>
    <name evidence="4" type="ORF">CHR55_27680</name>
    <name evidence="3" type="ORF">PXH69_17440</name>
</gene>
<dbReference type="EMBL" id="JARDXE010000010">
    <property type="protein sequence ID" value="MDE8646752.1"/>
    <property type="molecule type" value="Genomic_DNA"/>
</dbReference>
<dbReference type="KEGG" id="rqi:C1M55_30040"/>
<sequence>MISRTEGFITVADGERVWYETAGEGPDLILTHGLGGNAAVWYQQVPYFAQHYRVISWDQRGFGRSTNENGNHGPVAAVSDLIEIMDLLAVDRAHVVGQSMGGWAALGTAIAVPDRVESVVLACTTGGIPVGFGPDSAPPLTAAPVTARPLGEHPAVGGRLPSLDMARAYLYQALGTFGHRPPDTEFFRILKAHNYSPSDLAAVTAPVLLIAGELDDLMTPERIRSAAEFLPHAEVVELADRGHSPYFEDPHAWNELVAHFLADVRARPVR</sequence>
<dbReference type="GeneID" id="64143672"/>
<feature type="domain" description="AB hydrolase-1" evidence="2">
    <location>
        <begin position="28"/>
        <end position="250"/>
    </location>
</feature>
<reference evidence="3" key="2">
    <citation type="submission" date="2023-02" db="EMBL/GenBank/DDBJ databases">
        <title>A novel hydrolase synthesized by Rhodococcus erythropolis HQ is responsible for the detoxification of Zearalenone.</title>
        <authorList>
            <person name="Hu J."/>
            <person name="Xu J."/>
        </authorList>
    </citation>
    <scope>NUCLEOTIDE SEQUENCE</scope>
    <source>
        <strain evidence="3">HQ</strain>
    </source>
</reference>
<evidence type="ECO:0000313" key="5">
    <source>
        <dbReference type="Proteomes" id="UP000230886"/>
    </source>
</evidence>